<gene>
    <name evidence="3" type="ORF">ACFYZM_03230</name>
</gene>
<feature type="transmembrane region" description="Helical" evidence="2">
    <location>
        <begin position="79"/>
        <end position="97"/>
    </location>
</feature>
<keyword evidence="2" id="KW-1133">Transmembrane helix</keyword>
<proteinExistence type="predicted"/>
<feature type="compositionally biased region" description="Low complexity" evidence="1">
    <location>
        <begin position="282"/>
        <end position="299"/>
    </location>
</feature>
<accession>A0ABW6TV43</accession>
<evidence type="ECO:0000256" key="1">
    <source>
        <dbReference type="SAM" id="MobiDB-lite"/>
    </source>
</evidence>
<dbReference type="InterPro" id="IPR021235">
    <property type="entry name" value="DUF2637"/>
</dbReference>
<dbReference type="Pfam" id="PF10935">
    <property type="entry name" value="DUF2637"/>
    <property type="match status" value="1"/>
</dbReference>
<dbReference type="EMBL" id="JBIAUT010000001">
    <property type="protein sequence ID" value="MFF4215279.1"/>
    <property type="molecule type" value="Genomic_DNA"/>
</dbReference>
<feature type="compositionally biased region" description="Basic and acidic residues" evidence="1">
    <location>
        <begin position="251"/>
        <end position="264"/>
    </location>
</feature>
<keyword evidence="2" id="KW-0812">Transmembrane</keyword>
<dbReference type="Proteomes" id="UP001602123">
    <property type="component" value="Unassembled WGS sequence"/>
</dbReference>
<feature type="compositionally biased region" description="Basic and acidic residues" evidence="1">
    <location>
        <begin position="203"/>
        <end position="215"/>
    </location>
</feature>
<evidence type="ECO:0000313" key="3">
    <source>
        <dbReference type="EMBL" id="MFF4215279.1"/>
    </source>
</evidence>
<organism evidence="3 4">
    <name type="scientific">Streptomyces nondiastaticus</name>
    <dbReference type="NCBI Taxonomy" id="3154512"/>
    <lineage>
        <taxon>Bacteria</taxon>
        <taxon>Bacillati</taxon>
        <taxon>Actinomycetota</taxon>
        <taxon>Actinomycetes</taxon>
        <taxon>Kitasatosporales</taxon>
        <taxon>Streptomycetaceae</taxon>
        <taxon>Streptomyces</taxon>
    </lineage>
</organism>
<comment type="caution">
    <text evidence="3">The sequence shown here is derived from an EMBL/GenBank/DDBJ whole genome shotgun (WGS) entry which is preliminary data.</text>
</comment>
<name>A0ABW6TV43_9ACTN</name>
<evidence type="ECO:0000313" key="4">
    <source>
        <dbReference type="Proteomes" id="UP001602123"/>
    </source>
</evidence>
<feature type="compositionally biased region" description="Polar residues" evidence="1">
    <location>
        <begin position="311"/>
        <end position="320"/>
    </location>
</feature>
<feature type="region of interest" description="Disordered" evidence="1">
    <location>
        <begin position="159"/>
        <end position="373"/>
    </location>
</feature>
<evidence type="ECO:0000256" key="2">
    <source>
        <dbReference type="SAM" id="Phobius"/>
    </source>
</evidence>
<feature type="transmembrane region" description="Helical" evidence="2">
    <location>
        <begin position="118"/>
        <end position="141"/>
    </location>
</feature>
<protein>
    <submittedName>
        <fullName evidence="3">DUF2637 domain-containing protein</fullName>
    </submittedName>
</protein>
<dbReference type="RefSeq" id="WP_388623900.1">
    <property type="nucleotide sequence ID" value="NZ_JBIAUT010000001.1"/>
</dbReference>
<keyword evidence="2" id="KW-0472">Membrane</keyword>
<feature type="compositionally biased region" description="Low complexity" evidence="1">
    <location>
        <begin position="185"/>
        <end position="201"/>
    </location>
</feature>
<reference evidence="3 4" key="1">
    <citation type="submission" date="2024-10" db="EMBL/GenBank/DDBJ databases">
        <title>The Natural Products Discovery Center: Release of the First 8490 Sequenced Strains for Exploring Actinobacteria Biosynthetic Diversity.</title>
        <authorList>
            <person name="Kalkreuter E."/>
            <person name="Kautsar S.A."/>
            <person name="Yang D."/>
            <person name="Bader C.D."/>
            <person name="Teijaro C.N."/>
            <person name="Fluegel L."/>
            <person name="Davis C.M."/>
            <person name="Simpson J.R."/>
            <person name="Lauterbach L."/>
            <person name="Steele A.D."/>
            <person name="Gui C."/>
            <person name="Meng S."/>
            <person name="Li G."/>
            <person name="Viehrig K."/>
            <person name="Ye F."/>
            <person name="Su P."/>
            <person name="Kiefer A.F."/>
            <person name="Nichols A."/>
            <person name="Cepeda A.J."/>
            <person name="Yan W."/>
            <person name="Fan B."/>
            <person name="Jiang Y."/>
            <person name="Adhikari A."/>
            <person name="Zheng C.-J."/>
            <person name="Schuster L."/>
            <person name="Cowan T.M."/>
            <person name="Smanski M.J."/>
            <person name="Chevrette M.G."/>
            <person name="De Carvalho L.P.S."/>
            <person name="Shen B."/>
        </authorList>
    </citation>
    <scope>NUCLEOTIDE SEQUENCE [LARGE SCALE GENOMIC DNA]</scope>
    <source>
        <strain evidence="3 4">NPDC001650</strain>
    </source>
</reference>
<feature type="transmembrane region" description="Helical" evidence="2">
    <location>
        <begin position="46"/>
        <end position="67"/>
    </location>
</feature>
<sequence>MTHAHPTTAEVGGWDRAAILLLGAAGCAISYDALQQMATAIHIRGLLTYLFPLLVDGFIGYGVRALIVTRMAPWRARLYIWVLFGTATAASIWANALHAVRLNQINHVSGAGLRLGDLTVGVLSTLAPLALAGAVHLYILITRHQHAVGASWRGPVRLDHSTGGDRSADTVRTHLSDDTDGPVRTQASADTDQWTADADQSTEQEHAASRPDRTARSGPRHSGDSGAASGPVRTAGGLRTTTGSGRQSRHPAPDRERPRPHPQDEVASPLFPVGRADRSARAKGPTGAPPAAGDQTPGGPSAGSADRSAADQRTSTSSAGQPADQEAGTSPQERSAPLSAVDDGRWTGSAADREGADRSAPGPHDGDGDEQDLEQLLPIARAAVRREGRINRTVVRGGLREQQIQVSNQRLGLILQRLRAEAA</sequence>
<keyword evidence="4" id="KW-1185">Reference proteome</keyword>
<feature type="compositionally biased region" description="Basic and acidic residues" evidence="1">
    <location>
        <begin position="159"/>
        <end position="177"/>
    </location>
</feature>